<protein>
    <submittedName>
        <fullName evidence="1">Uncharacterized protein</fullName>
    </submittedName>
</protein>
<accession>A0A9D4M216</accession>
<gene>
    <name evidence="1" type="ORF">DPMN_030120</name>
</gene>
<evidence type="ECO:0000313" key="1">
    <source>
        <dbReference type="EMBL" id="KAH3866996.1"/>
    </source>
</evidence>
<comment type="caution">
    <text evidence="1">The sequence shown here is derived from an EMBL/GenBank/DDBJ whole genome shotgun (WGS) entry which is preliminary data.</text>
</comment>
<dbReference type="EMBL" id="JAIWYP010000002">
    <property type="protein sequence ID" value="KAH3866996.1"/>
    <property type="molecule type" value="Genomic_DNA"/>
</dbReference>
<keyword evidence="2" id="KW-1185">Reference proteome</keyword>
<dbReference type="AlphaFoldDB" id="A0A9D4M216"/>
<sequence length="60" mass="6484">MATPIRRSLPEGIGHGHRQMYDHMAAAILRSSSGDNTGHYMTGTSPRTLFTELGSALIDV</sequence>
<reference evidence="1" key="2">
    <citation type="submission" date="2020-11" db="EMBL/GenBank/DDBJ databases">
        <authorList>
            <person name="McCartney M.A."/>
            <person name="Auch B."/>
            <person name="Kono T."/>
            <person name="Mallez S."/>
            <person name="Becker A."/>
            <person name="Gohl D.M."/>
            <person name="Silverstein K.A.T."/>
            <person name="Koren S."/>
            <person name="Bechman K.B."/>
            <person name="Herman A."/>
            <person name="Abrahante J.E."/>
            <person name="Garbe J."/>
        </authorList>
    </citation>
    <scope>NUCLEOTIDE SEQUENCE</scope>
    <source>
        <strain evidence="1">Duluth1</strain>
        <tissue evidence="1">Whole animal</tissue>
    </source>
</reference>
<organism evidence="1 2">
    <name type="scientific">Dreissena polymorpha</name>
    <name type="common">Zebra mussel</name>
    <name type="synonym">Mytilus polymorpha</name>
    <dbReference type="NCBI Taxonomy" id="45954"/>
    <lineage>
        <taxon>Eukaryota</taxon>
        <taxon>Metazoa</taxon>
        <taxon>Spiralia</taxon>
        <taxon>Lophotrochozoa</taxon>
        <taxon>Mollusca</taxon>
        <taxon>Bivalvia</taxon>
        <taxon>Autobranchia</taxon>
        <taxon>Heteroconchia</taxon>
        <taxon>Euheterodonta</taxon>
        <taxon>Imparidentia</taxon>
        <taxon>Neoheterodontei</taxon>
        <taxon>Myida</taxon>
        <taxon>Dreissenoidea</taxon>
        <taxon>Dreissenidae</taxon>
        <taxon>Dreissena</taxon>
    </lineage>
</organism>
<name>A0A9D4M216_DREPO</name>
<dbReference type="Proteomes" id="UP000828390">
    <property type="component" value="Unassembled WGS sequence"/>
</dbReference>
<evidence type="ECO:0000313" key="2">
    <source>
        <dbReference type="Proteomes" id="UP000828390"/>
    </source>
</evidence>
<proteinExistence type="predicted"/>
<reference evidence="1" key="1">
    <citation type="journal article" date="2019" name="bioRxiv">
        <title>The Genome of the Zebra Mussel, Dreissena polymorpha: A Resource for Invasive Species Research.</title>
        <authorList>
            <person name="McCartney M.A."/>
            <person name="Auch B."/>
            <person name="Kono T."/>
            <person name="Mallez S."/>
            <person name="Zhang Y."/>
            <person name="Obille A."/>
            <person name="Becker A."/>
            <person name="Abrahante J.E."/>
            <person name="Garbe J."/>
            <person name="Badalamenti J.P."/>
            <person name="Herman A."/>
            <person name="Mangelson H."/>
            <person name="Liachko I."/>
            <person name="Sullivan S."/>
            <person name="Sone E.D."/>
            <person name="Koren S."/>
            <person name="Silverstein K.A.T."/>
            <person name="Beckman K.B."/>
            <person name="Gohl D.M."/>
        </authorList>
    </citation>
    <scope>NUCLEOTIDE SEQUENCE</scope>
    <source>
        <strain evidence="1">Duluth1</strain>
        <tissue evidence="1">Whole animal</tissue>
    </source>
</reference>